<evidence type="ECO:0000313" key="1">
    <source>
        <dbReference type="EMBL" id="KAG0443356.1"/>
    </source>
</evidence>
<dbReference type="Proteomes" id="UP000805193">
    <property type="component" value="Unassembled WGS sequence"/>
</dbReference>
<protein>
    <submittedName>
        <fullName evidence="1">Uncharacterized protein</fullName>
    </submittedName>
</protein>
<comment type="caution">
    <text evidence="1">The sequence shown here is derived from an EMBL/GenBank/DDBJ whole genome shotgun (WGS) entry which is preliminary data.</text>
</comment>
<gene>
    <name evidence="1" type="ORF">HPB47_015009</name>
</gene>
<organism evidence="1 2">
    <name type="scientific">Ixodes persulcatus</name>
    <name type="common">Taiga tick</name>
    <dbReference type="NCBI Taxonomy" id="34615"/>
    <lineage>
        <taxon>Eukaryota</taxon>
        <taxon>Metazoa</taxon>
        <taxon>Ecdysozoa</taxon>
        <taxon>Arthropoda</taxon>
        <taxon>Chelicerata</taxon>
        <taxon>Arachnida</taxon>
        <taxon>Acari</taxon>
        <taxon>Parasitiformes</taxon>
        <taxon>Ixodida</taxon>
        <taxon>Ixodoidea</taxon>
        <taxon>Ixodidae</taxon>
        <taxon>Ixodinae</taxon>
        <taxon>Ixodes</taxon>
    </lineage>
</organism>
<accession>A0AC60QUJ6</accession>
<evidence type="ECO:0000313" key="2">
    <source>
        <dbReference type="Proteomes" id="UP000805193"/>
    </source>
</evidence>
<keyword evidence="2" id="KW-1185">Reference proteome</keyword>
<dbReference type="EMBL" id="JABSTQ010003543">
    <property type="protein sequence ID" value="KAG0443356.1"/>
    <property type="molecule type" value="Genomic_DNA"/>
</dbReference>
<reference evidence="1 2" key="1">
    <citation type="journal article" date="2020" name="Cell">
        <title>Large-Scale Comparative Analyses of Tick Genomes Elucidate Their Genetic Diversity and Vector Capacities.</title>
        <authorList>
            <consortium name="Tick Genome and Microbiome Consortium (TIGMIC)"/>
            <person name="Jia N."/>
            <person name="Wang J."/>
            <person name="Shi W."/>
            <person name="Du L."/>
            <person name="Sun Y."/>
            <person name="Zhan W."/>
            <person name="Jiang J.F."/>
            <person name="Wang Q."/>
            <person name="Zhang B."/>
            <person name="Ji P."/>
            <person name="Bell-Sakyi L."/>
            <person name="Cui X.M."/>
            <person name="Yuan T.T."/>
            <person name="Jiang B.G."/>
            <person name="Yang W.F."/>
            <person name="Lam T.T."/>
            <person name="Chang Q.C."/>
            <person name="Ding S.J."/>
            <person name="Wang X.J."/>
            <person name="Zhu J.G."/>
            <person name="Ruan X.D."/>
            <person name="Zhao L."/>
            <person name="Wei J.T."/>
            <person name="Ye R.Z."/>
            <person name="Que T.C."/>
            <person name="Du C.H."/>
            <person name="Zhou Y.H."/>
            <person name="Cheng J.X."/>
            <person name="Dai P.F."/>
            <person name="Guo W.B."/>
            <person name="Han X.H."/>
            <person name="Huang E.J."/>
            <person name="Li L.F."/>
            <person name="Wei W."/>
            <person name="Gao Y.C."/>
            <person name="Liu J.Z."/>
            <person name="Shao H.Z."/>
            <person name="Wang X."/>
            <person name="Wang C.C."/>
            <person name="Yang T.C."/>
            <person name="Huo Q.B."/>
            <person name="Li W."/>
            <person name="Chen H.Y."/>
            <person name="Chen S.E."/>
            <person name="Zhou L.G."/>
            <person name="Ni X.B."/>
            <person name="Tian J.H."/>
            <person name="Sheng Y."/>
            <person name="Liu T."/>
            <person name="Pan Y.S."/>
            <person name="Xia L.Y."/>
            <person name="Li J."/>
            <person name="Zhao F."/>
            <person name="Cao W.C."/>
        </authorList>
    </citation>
    <scope>NUCLEOTIDE SEQUENCE [LARGE SCALE GENOMIC DNA]</scope>
    <source>
        <strain evidence="1">Iper-2018</strain>
    </source>
</reference>
<proteinExistence type="predicted"/>
<sequence length="129" mass="14060">MLIPDIWFGHTKPKRGPLSEPFTKELQELAAGFSYVRDGRTVKKGLFAVVCSVDSAARAAYPSLDPTPEQRSDEARTLKAEEGTPGRPANGVKGPSLIMKLPGFNPIDGFIPDYQPCICLGVMLQLLKM</sequence>
<name>A0AC60QUJ6_IXOPE</name>